<proteinExistence type="predicted"/>
<dbReference type="InterPro" id="IPR003959">
    <property type="entry name" value="ATPase_AAA_core"/>
</dbReference>
<dbReference type="Gene3D" id="3.40.50.300">
    <property type="entry name" value="P-loop containing nucleotide triphosphate hydrolases"/>
    <property type="match status" value="1"/>
</dbReference>
<evidence type="ECO:0000259" key="1">
    <source>
        <dbReference type="SMART" id="SM00382"/>
    </source>
</evidence>
<protein>
    <recommendedName>
        <fullName evidence="1">AAA+ ATPase domain-containing protein</fullName>
    </recommendedName>
</protein>
<dbReference type="PANTHER" id="PTHR11669:SF9">
    <property type="entry name" value="REPLICATION FACTOR C SUBUNIT 5"/>
    <property type="match status" value="1"/>
</dbReference>
<dbReference type="Pfam" id="PF00004">
    <property type="entry name" value="AAA"/>
    <property type="match status" value="1"/>
</dbReference>
<dbReference type="GO" id="GO:0003689">
    <property type="term" value="F:DNA clamp loader activity"/>
    <property type="evidence" value="ECO:0007669"/>
    <property type="project" value="TreeGrafter"/>
</dbReference>
<organism evidence="2">
    <name type="scientific">viral metagenome</name>
    <dbReference type="NCBI Taxonomy" id="1070528"/>
    <lineage>
        <taxon>unclassified sequences</taxon>
        <taxon>metagenomes</taxon>
        <taxon>organismal metagenomes</taxon>
    </lineage>
</organism>
<dbReference type="InterPro" id="IPR027417">
    <property type="entry name" value="P-loop_NTPase"/>
</dbReference>
<dbReference type="GO" id="GO:0005524">
    <property type="term" value="F:ATP binding"/>
    <property type="evidence" value="ECO:0007669"/>
    <property type="project" value="InterPro"/>
</dbReference>
<dbReference type="CDD" id="cd00009">
    <property type="entry name" value="AAA"/>
    <property type="match status" value="1"/>
</dbReference>
<evidence type="ECO:0000313" key="2">
    <source>
        <dbReference type="EMBL" id="QHT82229.1"/>
    </source>
</evidence>
<name>A0A6C0HP13_9ZZZZ</name>
<dbReference type="SMART" id="SM00382">
    <property type="entry name" value="AAA"/>
    <property type="match status" value="1"/>
</dbReference>
<dbReference type="AlphaFoldDB" id="A0A6C0HP13"/>
<dbReference type="EMBL" id="MN739997">
    <property type="protein sequence ID" value="QHT82229.1"/>
    <property type="molecule type" value="Genomic_DNA"/>
</dbReference>
<dbReference type="InterPro" id="IPR003593">
    <property type="entry name" value="AAA+_ATPase"/>
</dbReference>
<dbReference type="InterPro" id="IPR050238">
    <property type="entry name" value="DNA_Rep/Repair_Clamp_Loader"/>
</dbReference>
<dbReference type="SUPFAM" id="SSF52540">
    <property type="entry name" value="P-loop containing nucleoside triphosphate hydrolases"/>
    <property type="match status" value="1"/>
</dbReference>
<accession>A0A6C0HP13</accession>
<dbReference type="GO" id="GO:0016887">
    <property type="term" value="F:ATP hydrolysis activity"/>
    <property type="evidence" value="ECO:0007669"/>
    <property type="project" value="InterPro"/>
</dbReference>
<dbReference type="GO" id="GO:0005663">
    <property type="term" value="C:DNA replication factor C complex"/>
    <property type="evidence" value="ECO:0007669"/>
    <property type="project" value="TreeGrafter"/>
</dbReference>
<dbReference type="GO" id="GO:0005634">
    <property type="term" value="C:nucleus"/>
    <property type="evidence" value="ECO:0007669"/>
    <property type="project" value="TreeGrafter"/>
</dbReference>
<sequence>MTESTPWVEKYRPSDLCDVTMDETNKIILNNIISKNIFPNILLHGPPGCGKTTTIITLIKKYNEINQSSSSSELIIHLNASDDRGIDVIRNQIQQFATSDTMFAVGKKFVILDEADSMTISAQHSLKQIIQGIAKPSVVFCVMCNYISKITTSLQNEFVKITINKLPTTTVISFLKTICSKEKVNISEHKLNDICSRYNYDLRGMINYIQLNANSLDKIEIFGCTQVQTLFDAMRVPNNVELSINLLKSTIHIYNVEAYHIFKMLSIFIIENKQDFVTSSLLNFIESFIHTHNPNLQFYTYYVISGFNKILSALPETII</sequence>
<dbReference type="GO" id="GO:0006281">
    <property type="term" value="P:DNA repair"/>
    <property type="evidence" value="ECO:0007669"/>
    <property type="project" value="TreeGrafter"/>
</dbReference>
<feature type="domain" description="AAA+ ATPase" evidence="1">
    <location>
        <begin position="37"/>
        <end position="162"/>
    </location>
</feature>
<reference evidence="2" key="1">
    <citation type="journal article" date="2020" name="Nature">
        <title>Giant virus diversity and host interactions through global metagenomics.</title>
        <authorList>
            <person name="Schulz F."/>
            <person name="Roux S."/>
            <person name="Paez-Espino D."/>
            <person name="Jungbluth S."/>
            <person name="Walsh D.A."/>
            <person name="Denef V.J."/>
            <person name="McMahon K.D."/>
            <person name="Konstantinidis K.T."/>
            <person name="Eloe-Fadrosh E.A."/>
            <person name="Kyrpides N.C."/>
            <person name="Woyke T."/>
        </authorList>
    </citation>
    <scope>NUCLEOTIDE SEQUENCE</scope>
    <source>
        <strain evidence="2">GVMAG-M-3300023184-161</strain>
    </source>
</reference>
<dbReference type="PANTHER" id="PTHR11669">
    <property type="entry name" value="REPLICATION FACTOR C / DNA POLYMERASE III GAMMA-TAU SUBUNIT"/>
    <property type="match status" value="1"/>
</dbReference>
<dbReference type="GO" id="GO:0006261">
    <property type="term" value="P:DNA-templated DNA replication"/>
    <property type="evidence" value="ECO:0007669"/>
    <property type="project" value="TreeGrafter"/>
</dbReference>
<dbReference type="Gene3D" id="1.10.8.60">
    <property type="match status" value="1"/>
</dbReference>